<dbReference type="Proteomes" id="UP000481153">
    <property type="component" value="Unassembled WGS sequence"/>
</dbReference>
<dbReference type="VEuPathDB" id="FungiDB:AeMF1_011270"/>
<evidence type="ECO:0000256" key="8">
    <source>
        <dbReference type="ARBA" id="ARBA00022989"/>
    </source>
</evidence>
<dbReference type="GO" id="GO:0005789">
    <property type="term" value="C:endoplasmic reticulum membrane"/>
    <property type="evidence" value="ECO:0007669"/>
    <property type="project" value="TreeGrafter"/>
</dbReference>
<dbReference type="AlphaFoldDB" id="A0A6G0XI11"/>
<gene>
    <name evidence="15" type="ORF">Ae201684_004511</name>
</gene>
<evidence type="ECO:0000256" key="11">
    <source>
        <dbReference type="ARBA" id="ARBA00023160"/>
    </source>
</evidence>
<keyword evidence="5" id="KW-0444">Lipid biosynthesis</keyword>
<comment type="similarity">
    <text evidence="3">Belongs to the very long-chain fatty acids dehydratase HACD family.</text>
</comment>
<evidence type="ECO:0000256" key="4">
    <source>
        <dbReference type="ARBA" id="ARBA00013122"/>
    </source>
</evidence>
<evidence type="ECO:0000256" key="9">
    <source>
        <dbReference type="ARBA" id="ARBA00023098"/>
    </source>
</evidence>
<evidence type="ECO:0000256" key="7">
    <source>
        <dbReference type="ARBA" id="ARBA00022832"/>
    </source>
</evidence>
<feature type="transmembrane region" description="Helical" evidence="14">
    <location>
        <begin position="117"/>
        <end position="140"/>
    </location>
</feature>
<keyword evidence="11" id="KW-0275">Fatty acid biosynthesis</keyword>
<keyword evidence="9" id="KW-0443">Lipid metabolism</keyword>
<keyword evidence="7" id="KW-0276">Fatty acid metabolism</keyword>
<dbReference type="PANTHER" id="PTHR11035">
    <property type="entry name" value="VERY-LONG-CHAIN (3R)-3-HYDROXYACYL-COA DEHYDRATASE"/>
    <property type="match status" value="1"/>
</dbReference>
<comment type="pathway">
    <text evidence="2">Lipid metabolism; fatty acid biosynthesis.</text>
</comment>
<feature type="transmembrane region" description="Helical" evidence="14">
    <location>
        <begin position="194"/>
        <end position="213"/>
    </location>
</feature>
<name>A0A6G0XI11_9STRA</name>
<reference evidence="15 16" key="1">
    <citation type="submission" date="2019-07" db="EMBL/GenBank/DDBJ databases">
        <title>Genomics analysis of Aphanomyces spp. identifies a new class of oomycete effector associated with host adaptation.</title>
        <authorList>
            <person name="Gaulin E."/>
        </authorList>
    </citation>
    <scope>NUCLEOTIDE SEQUENCE [LARGE SCALE GENOMIC DNA]</scope>
    <source>
        <strain evidence="15 16">ATCC 201684</strain>
    </source>
</reference>
<dbReference type="GO" id="GO:0102158">
    <property type="term" value="F:very-long-chain (3R)-3-hydroxyacyl-CoA dehydratase activity"/>
    <property type="evidence" value="ECO:0007669"/>
    <property type="project" value="UniProtKB-EC"/>
</dbReference>
<dbReference type="PANTHER" id="PTHR11035:SF3">
    <property type="entry name" value="VERY-LONG-CHAIN (3R)-3-HYDROXYACYL-COA DEHYDRATASE"/>
    <property type="match status" value="1"/>
</dbReference>
<keyword evidence="16" id="KW-1185">Reference proteome</keyword>
<keyword evidence="12" id="KW-0456">Lyase</keyword>
<feature type="transmembrane region" description="Helical" evidence="14">
    <location>
        <begin position="152"/>
        <end position="174"/>
    </location>
</feature>
<evidence type="ECO:0000256" key="13">
    <source>
        <dbReference type="ARBA" id="ARBA00036671"/>
    </source>
</evidence>
<dbReference type="GO" id="GO:0030497">
    <property type="term" value="P:fatty acid elongation"/>
    <property type="evidence" value="ECO:0007669"/>
    <property type="project" value="TreeGrafter"/>
</dbReference>
<keyword evidence="8 14" id="KW-1133">Transmembrane helix</keyword>
<evidence type="ECO:0000256" key="2">
    <source>
        <dbReference type="ARBA" id="ARBA00005194"/>
    </source>
</evidence>
<organism evidence="15 16">
    <name type="scientific">Aphanomyces euteiches</name>
    <dbReference type="NCBI Taxonomy" id="100861"/>
    <lineage>
        <taxon>Eukaryota</taxon>
        <taxon>Sar</taxon>
        <taxon>Stramenopiles</taxon>
        <taxon>Oomycota</taxon>
        <taxon>Saprolegniomycetes</taxon>
        <taxon>Saprolegniales</taxon>
        <taxon>Verrucalvaceae</taxon>
        <taxon>Aphanomyces</taxon>
    </lineage>
</organism>
<evidence type="ECO:0000256" key="5">
    <source>
        <dbReference type="ARBA" id="ARBA00022516"/>
    </source>
</evidence>
<sequence length="239" mass="26627">MHSIVRLDLLSQTDMATTTYLSVFNAASLAGWTYIMAETSLALYKDQDIVISSAKLWGLVAHPLKLIQIFAVLDVLHIIFGIVRSPLGLTLTQVCTRFFNLFVIYSLCPDSRYHEGFILTIFVWALVAIARHGIYLLNLITRGQNWFVSLQILLCLVLYPLGFVGEASCILKALPFLSTGVYSIQMPNDHNISLSLLTIVYIMFGLSCIHLFLRLSNAASQSRQPTLPAGYHDAALKSK</sequence>
<comment type="catalytic activity">
    <reaction evidence="13">
        <text>a very-long-chain (3R)-3-hydroxyacyl-CoA = a very-long-chain (2E)-enoyl-CoA + H2O</text>
        <dbReference type="Rhea" id="RHEA:45812"/>
        <dbReference type="ChEBI" id="CHEBI:15377"/>
        <dbReference type="ChEBI" id="CHEBI:83728"/>
        <dbReference type="ChEBI" id="CHEBI:85440"/>
        <dbReference type="EC" id="4.2.1.134"/>
    </reaction>
</comment>
<keyword evidence="10 14" id="KW-0472">Membrane</keyword>
<evidence type="ECO:0000256" key="12">
    <source>
        <dbReference type="ARBA" id="ARBA00023239"/>
    </source>
</evidence>
<comment type="subcellular location">
    <subcellularLocation>
        <location evidence="1">Membrane</location>
        <topology evidence="1">Multi-pass membrane protein</topology>
    </subcellularLocation>
</comment>
<evidence type="ECO:0000256" key="10">
    <source>
        <dbReference type="ARBA" id="ARBA00023136"/>
    </source>
</evidence>
<accession>A0A6G0XI11</accession>
<dbReference type="UniPathway" id="UPA00094"/>
<feature type="transmembrane region" description="Helical" evidence="14">
    <location>
        <begin position="20"/>
        <end position="44"/>
    </location>
</feature>
<evidence type="ECO:0000256" key="14">
    <source>
        <dbReference type="SAM" id="Phobius"/>
    </source>
</evidence>
<dbReference type="InterPro" id="IPR007482">
    <property type="entry name" value="Tyr_Pase-like_PTPLA"/>
</dbReference>
<dbReference type="EC" id="4.2.1.134" evidence="4"/>
<dbReference type="GO" id="GO:0030148">
    <property type="term" value="P:sphingolipid biosynthetic process"/>
    <property type="evidence" value="ECO:0007669"/>
    <property type="project" value="TreeGrafter"/>
</dbReference>
<evidence type="ECO:0000256" key="1">
    <source>
        <dbReference type="ARBA" id="ARBA00004141"/>
    </source>
</evidence>
<dbReference type="EMBL" id="VJMJ01000056">
    <property type="protein sequence ID" value="KAF0739928.1"/>
    <property type="molecule type" value="Genomic_DNA"/>
</dbReference>
<protein>
    <recommendedName>
        <fullName evidence="4">very-long-chain (3R)-3-hydroxyacyl-CoA dehydratase</fullName>
        <ecNumber evidence="4">4.2.1.134</ecNumber>
    </recommendedName>
</protein>
<keyword evidence="6 14" id="KW-0812">Transmembrane</keyword>
<evidence type="ECO:0000313" key="15">
    <source>
        <dbReference type="EMBL" id="KAF0739928.1"/>
    </source>
</evidence>
<evidence type="ECO:0000256" key="6">
    <source>
        <dbReference type="ARBA" id="ARBA00022692"/>
    </source>
</evidence>
<feature type="transmembrane region" description="Helical" evidence="14">
    <location>
        <begin position="56"/>
        <end position="83"/>
    </location>
</feature>
<proteinExistence type="inferred from homology"/>
<dbReference type="GO" id="GO:0042761">
    <property type="term" value="P:very long-chain fatty acid biosynthetic process"/>
    <property type="evidence" value="ECO:0007669"/>
    <property type="project" value="TreeGrafter"/>
</dbReference>
<dbReference type="Pfam" id="PF04387">
    <property type="entry name" value="PTPLA"/>
    <property type="match status" value="1"/>
</dbReference>
<evidence type="ECO:0000256" key="3">
    <source>
        <dbReference type="ARBA" id="ARBA00007811"/>
    </source>
</evidence>
<evidence type="ECO:0000313" key="16">
    <source>
        <dbReference type="Proteomes" id="UP000481153"/>
    </source>
</evidence>
<comment type="caution">
    <text evidence="15">The sequence shown here is derived from an EMBL/GenBank/DDBJ whole genome shotgun (WGS) entry which is preliminary data.</text>
</comment>